<evidence type="ECO:0000256" key="2">
    <source>
        <dbReference type="ARBA" id="ARBA00009347"/>
    </source>
</evidence>
<evidence type="ECO:0000256" key="3">
    <source>
        <dbReference type="ARBA" id="ARBA00022630"/>
    </source>
</evidence>
<dbReference type="InterPro" id="IPR036250">
    <property type="entry name" value="AcylCo_DH-like_C"/>
</dbReference>
<evidence type="ECO:0000256" key="5">
    <source>
        <dbReference type="ARBA" id="ARBA00023002"/>
    </source>
</evidence>
<feature type="domain" description="Acyl-CoA oxidase/dehydrogenase middle" evidence="12">
    <location>
        <begin position="163"/>
        <end position="271"/>
    </location>
</feature>
<evidence type="ECO:0000256" key="6">
    <source>
        <dbReference type="ARBA" id="ARBA00051388"/>
    </source>
</evidence>
<evidence type="ECO:0000259" key="13">
    <source>
        <dbReference type="Pfam" id="PF02771"/>
    </source>
</evidence>
<keyword evidence="3 10" id="KW-0285">Flavoprotein</keyword>
<proteinExistence type="inferred from homology"/>
<dbReference type="RefSeq" id="WP_170010803.1">
    <property type="nucleotide sequence ID" value="NZ_JABCRE010000002.1"/>
</dbReference>
<dbReference type="FunFam" id="2.40.110.10:FF:000031">
    <property type="entry name" value="Acyl-CoA dehydrogenase, putative"/>
    <property type="match status" value="1"/>
</dbReference>
<keyword evidence="5 10" id="KW-0560">Oxidoreductase</keyword>
<feature type="domain" description="Acyl-CoA dehydrogenase/oxidase N-terminal" evidence="13">
    <location>
        <begin position="44"/>
        <end position="158"/>
    </location>
</feature>
<evidence type="ECO:0000256" key="9">
    <source>
        <dbReference type="ARBA" id="ARBA00069043"/>
    </source>
</evidence>
<comment type="similarity">
    <text evidence="2 10">Belongs to the acyl-CoA dehydrogenase family.</text>
</comment>
<dbReference type="InterPro" id="IPR037069">
    <property type="entry name" value="AcylCoA_DH/ox_N_sf"/>
</dbReference>
<dbReference type="Gene3D" id="1.10.540.10">
    <property type="entry name" value="Acyl-CoA dehydrogenase/oxidase, N-terminal domain"/>
    <property type="match status" value="1"/>
</dbReference>
<comment type="function">
    <text evidence="7">Involved in the assimilation of dimethylsulphoniopropionate (DMSP), an important compound in the fixation of carbon in marine phytoplankton, by mediating the conversion of 3-(methylthio)propanoyl-CoA (MMPA-CoA) to 3-(methylthio)acryloyl-CoA (MTA-CoA).</text>
</comment>
<feature type="domain" description="Acyl-CoA dehydrogenase/oxidase C-terminal" evidence="11">
    <location>
        <begin position="283"/>
        <end position="451"/>
    </location>
</feature>
<dbReference type="InterPro" id="IPR052166">
    <property type="entry name" value="Diverse_Acyl-CoA_DH"/>
</dbReference>
<evidence type="ECO:0000256" key="7">
    <source>
        <dbReference type="ARBA" id="ARBA00058683"/>
    </source>
</evidence>
<dbReference type="PANTHER" id="PTHR42803">
    <property type="entry name" value="ACYL-COA DEHYDROGENASE"/>
    <property type="match status" value="1"/>
</dbReference>
<dbReference type="InterPro" id="IPR013786">
    <property type="entry name" value="AcylCoA_DH/ox_N"/>
</dbReference>
<feature type="domain" description="Acetyl-CoA dehydrogenase-like C-terminal" evidence="14">
    <location>
        <begin position="467"/>
        <end position="592"/>
    </location>
</feature>
<evidence type="ECO:0000256" key="8">
    <source>
        <dbReference type="ARBA" id="ARBA00066694"/>
    </source>
</evidence>
<dbReference type="Gene3D" id="1.20.140.10">
    <property type="entry name" value="Butyryl-CoA Dehydrogenase, subunit A, domain 3"/>
    <property type="match status" value="1"/>
</dbReference>
<comment type="catalytic activity">
    <reaction evidence="6">
        <text>3-(methylsulfanyl)propanoyl-CoA + oxidized [electron-transfer flavoprotein] + H(+) = 3-(methylsulfanyl)acryloyl-CoA + reduced [electron-transfer flavoprotein]</text>
        <dbReference type="Rhea" id="RHEA:52612"/>
        <dbReference type="Rhea" id="RHEA-COMP:10685"/>
        <dbReference type="Rhea" id="RHEA-COMP:10686"/>
        <dbReference type="ChEBI" id="CHEBI:15378"/>
        <dbReference type="ChEBI" id="CHEBI:57692"/>
        <dbReference type="ChEBI" id="CHEBI:58307"/>
        <dbReference type="ChEBI" id="CHEBI:82815"/>
        <dbReference type="ChEBI" id="CHEBI:84994"/>
        <dbReference type="EC" id="1.3.99.41"/>
    </reaction>
    <physiologicalReaction direction="left-to-right" evidence="6">
        <dbReference type="Rhea" id="RHEA:52613"/>
    </physiologicalReaction>
</comment>
<protein>
    <recommendedName>
        <fullName evidence="9">3-methylmercaptopropionyl-CoA dehydrogenase</fullName>
        <ecNumber evidence="8">1.3.99.41</ecNumber>
    </recommendedName>
</protein>
<dbReference type="GO" id="GO:0050660">
    <property type="term" value="F:flavin adenine dinucleotide binding"/>
    <property type="evidence" value="ECO:0007669"/>
    <property type="project" value="InterPro"/>
</dbReference>
<dbReference type="Pfam" id="PF02771">
    <property type="entry name" value="Acyl-CoA_dh_N"/>
    <property type="match status" value="1"/>
</dbReference>
<dbReference type="GO" id="GO:0016627">
    <property type="term" value="F:oxidoreductase activity, acting on the CH-CH group of donors"/>
    <property type="evidence" value="ECO:0007669"/>
    <property type="project" value="InterPro"/>
</dbReference>
<gene>
    <name evidence="15" type="ORF">HKD42_04805</name>
</gene>
<evidence type="ECO:0000313" key="16">
    <source>
        <dbReference type="Proteomes" id="UP000561181"/>
    </source>
</evidence>
<dbReference type="EC" id="1.3.99.41" evidence="8"/>
<dbReference type="PANTHER" id="PTHR42803:SF1">
    <property type="entry name" value="BROAD-SPECIFICITY LINEAR ACYL-COA DEHYDROGENASE FADE5"/>
    <property type="match status" value="1"/>
</dbReference>
<evidence type="ECO:0000256" key="4">
    <source>
        <dbReference type="ARBA" id="ARBA00022827"/>
    </source>
</evidence>
<dbReference type="EMBL" id="JABCRE010000002">
    <property type="protein sequence ID" value="NMW31371.1"/>
    <property type="molecule type" value="Genomic_DNA"/>
</dbReference>
<organism evidence="15 16">
    <name type="scientific">Pontixanthobacter rizhaonensis</name>
    <dbReference type="NCBI Taxonomy" id="2730337"/>
    <lineage>
        <taxon>Bacteria</taxon>
        <taxon>Pseudomonadati</taxon>
        <taxon>Pseudomonadota</taxon>
        <taxon>Alphaproteobacteria</taxon>
        <taxon>Sphingomonadales</taxon>
        <taxon>Erythrobacteraceae</taxon>
        <taxon>Pontixanthobacter</taxon>
    </lineage>
</organism>
<dbReference type="InterPro" id="IPR009075">
    <property type="entry name" value="AcylCo_DH/oxidase_C"/>
</dbReference>
<name>A0A848QCN7_9SPHN</name>
<dbReference type="AlphaFoldDB" id="A0A848QCN7"/>
<accession>A0A848QCN7</accession>
<dbReference type="SUPFAM" id="SSF47203">
    <property type="entry name" value="Acyl-CoA dehydrogenase C-terminal domain-like"/>
    <property type="match status" value="1"/>
</dbReference>
<dbReference type="Gene3D" id="2.40.110.10">
    <property type="entry name" value="Butyryl-CoA Dehydrogenase, subunit A, domain 2"/>
    <property type="match status" value="1"/>
</dbReference>
<dbReference type="Pfam" id="PF12806">
    <property type="entry name" value="Acyl-CoA_dh_C"/>
    <property type="match status" value="1"/>
</dbReference>
<dbReference type="Pfam" id="PF02770">
    <property type="entry name" value="Acyl-CoA_dh_M"/>
    <property type="match status" value="1"/>
</dbReference>
<evidence type="ECO:0000259" key="14">
    <source>
        <dbReference type="Pfam" id="PF12806"/>
    </source>
</evidence>
<dbReference type="SUPFAM" id="SSF56645">
    <property type="entry name" value="Acyl-CoA dehydrogenase NM domain-like"/>
    <property type="match status" value="1"/>
</dbReference>
<evidence type="ECO:0000259" key="12">
    <source>
        <dbReference type="Pfam" id="PF02770"/>
    </source>
</evidence>
<sequence>MPTYTAPTRDARFIINEVLDLASYNNLPGFESATPDMIDTVVNEAGKFCSEVLAPLNQVGDKEGCTRHEDGSVSTPTGFKDAFEKYRESGWGTIAQPEEFGGQGMPHVLGFVVEEFVGTANQAFAMYPGLTGGAIAAITAKGSDEQKETYLHKMIANEWTGTMNLTEPHCGTDLGMIRTKAEPQADGSYAITGTKIFISAGEHDMAENIIHLVLAKTPGAPNSSKGISLFVVPKFLVNEDGSLGDRNTLECGSIEEKMGIHGNSTCVMNYDGAKGWMVGEEHKGLAAMFIMMNAARLGVGIQGYAQAEVAYQNAVAYALDRRQGRALSGPAEPEAAADPIFVHADVRRMLMDAKAYVEGMRALALWGALQVDLTHKGATEEDRAKADQIISLLTPVIKGYGTDKGYDVATNMQQVFGGHGYIQEWGMEQFVRDSRIAMIYEGTNGVQAMDLCGRKLAQNGGAAIQTFFATVDEEIAAAKDIEALAPFAEKLEKALGEQKAATMWFMQNAMANPDHLGAGAHHYMHIMGIVSLGLMWLRMATVAQAKLDAGTDDAAFYETKLATARYFGDRFLPDCGSLRRKIETGSDSMMALGEDAFLTAA</sequence>
<dbReference type="Pfam" id="PF00441">
    <property type="entry name" value="Acyl-CoA_dh_1"/>
    <property type="match status" value="1"/>
</dbReference>
<evidence type="ECO:0000256" key="10">
    <source>
        <dbReference type="RuleBase" id="RU362125"/>
    </source>
</evidence>
<keyword evidence="16" id="KW-1185">Reference proteome</keyword>
<evidence type="ECO:0000313" key="15">
    <source>
        <dbReference type="EMBL" id="NMW31371.1"/>
    </source>
</evidence>
<dbReference type="Proteomes" id="UP000561181">
    <property type="component" value="Unassembled WGS sequence"/>
</dbReference>
<dbReference type="InterPro" id="IPR046373">
    <property type="entry name" value="Acyl-CoA_Oxase/DH_mid-dom_sf"/>
</dbReference>
<evidence type="ECO:0000256" key="1">
    <source>
        <dbReference type="ARBA" id="ARBA00001974"/>
    </source>
</evidence>
<reference evidence="15 16" key="1">
    <citation type="submission" date="2020-04" db="EMBL/GenBank/DDBJ databases">
        <authorList>
            <person name="Liu A."/>
        </authorList>
    </citation>
    <scope>NUCLEOTIDE SEQUENCE [LARGE SCALE GENOMIC DNA]</scope>
    <source>
        <strain evidence="15 16">RZ02</strain>
    </source>
</reference>
<dbReference type="InterPro" id="IPR009100">
    <property type="entry name" value="AcylCoA_DH/oxidase_NM_dom_sf"/>
</dbReference>
<evidence type="ECO:0000259" key="11">
    <source>
        <dbReference type="Pfam" id="PF00441"/>
    </source>
</evidence>
<dbReference type="InterPro" id="IPR006091">
    <property type="entry name" value="Acyl-CoA_Oxase/DH_mid-dom"/>
</dbReference>
<keyword evidence="4 10" id="KW-0274">FAD</keyword>
<comment type="caution">
    <text evidence="15">The sequence shown here is derived from an EMBL/GenBank/DDBJ whole genome shotgun (WGS) entry which is preliminary data.</text>
</comment>
<comment type="cofactor">
    <cofactor evidence="1 10">
        <name>FAD</name>
        <dbReference type="ChEBI" id="CHEBI:57692"/>
    </cofactor>
</comment>
<dbReference type="InterPro" id="IPR025878">
    <property type="entry name" value="Acyl-CoA_dh-like_C_dom"/>
</dbReference>